<gene>
    <name evidence="2" type="ORF">GCM10023235_24030</name>
</gene>
<dbReference type="EMBL" id="BAABIS010000001">
    <property type="protein sequence ID" value="GAA4846540.1"/>
    <property type="molecule type" value="Genomic_DNA"/>
</dbReference>
<evidence type="ECO:0000256" key="1">
    <source>
        <dbReference type="SAM" id="MobiDB-lite"/>
    </source>
</evidence>
<feature type="region of interest" description="Disordered" evidence="1">
    <location>
        <begin position="56"/>
        <end position="84"/>
    </location>
</feature>
<keyword evidence="3" id="KW-1185">Reference proteome</keyword>
<organism evidence="2 3">
    <name type="scientific">Kitasatospora terrestris</name>
    <dbReference type="NCBI Taxonomy" id="258051"/>
    <lineage>
        <taxon>Bacteria</taxon>
        <taxon>Bacillati</taxon>
        <taxon>Actinomycetota</taxon>
        <taxon>Actinomycetes</taxon>
        <taxon>Kitasatosporales</taxon>
        <taxon>Streptomycetaceae</taxon>
        <taxon>Kitasatospora</taxon>
    </lineage>
</organism>
<accession>A0ABP9DM75</accession>
<dbReference type="Proteomes" id="UP001501752">
    <property type="component" value="Unassembled WGS sequence"/>
</dbReference>
<evidence type="ECO:0000313" key="2">
    <source>
        <dbReference type="EMBL" id="GAA4846540.1"/>
    </source>
</evidence>
<reference evidence="3" key="1">
    <citation type="journal article" date="2019" name="Int. J. Syst. Evol. Microbiol.">
        <title>The Global Catalogue of Microorganisms (GCM) 10K type strain sequencing project: providing services to taxonomists for standard genome sequencing and annotation.</title>
        <authorList>
            <consortium name="The Broad Institute Genomics Platform"/>
            <consortium name="The Broad Institute Genome Sequencing Center for Infectious Disease"/>
            <person name="Wu L."/>
            <person name="Ma J."/>
        </authorList>
    </citation>
    <scope>NUCLEOTIDE SEQUENCE [LARGE SCALE GENOMIC DNA]</scope>
    <source>
        <strain evidence="3">JCM 13006</strain>
    </source>
</reference>
<evidence type="ECO:0000313" key="3">
    <source>
        <dbReference type="Proteomes" id="UP001501752"/>
    </source>
</evidence>
<protein>
    <recommendedName>
        <fullName evidence="4">SPOR domain-containing protein</fullName>
    </recommendedName>
</protein>
<evidence type="ECO:0008006" key="4">
    <source>
        <dbReference type="Google" id="ProtNLM"/>
    </source>
</evidence>
<feature type="compositionally biased region" description="Basic and acidic residues" evidence="1">
    <location>
        <begin position="56"/>
        <end position="74"/>
    </location>
</feature>
<sequence>MAQMALGFGRKPTGKPGEWFYCIKHAKVEEGPECPAKDRLGPYASREEAAHALDLAAERNREWRDDPRWNDSAEGRGSQGGEDG</sequence>
<proteinExistence type="predicted"/>
<comment type="caution">
    <text evidence="2">The sequence shown here is derived from an EMBL/GenBank/DDBJ whole genome shotgun (WGS) entry which is preliminary data.</text>
</comment>
<name>A0ABP9DM75_9ACTN</name>